<organism evidence="8 9">
    <name type="scientific">Streptomyces vulcanius</name>
    <dbReference type="NCBI Taxonomy" id="1441876"/>
    <lineage>
        <taxon>Bacteria</taxon>
        <taxon>Bacillati</taxon>
        <taxon>Actinomycetota</taxon>
        <taxon>Actinomycetes</taxon>
        <taxon>Kitasatosporales</taxon>
        <taxon>Streptomycetaceae</taxon>
        <taxon>Streptomyces</taxon>
    </lineage>
</organism>
<evidence type="ECO:0000256" key="3">
    <source>
        <dbReference type="ARBA" id="ARBA00023002"/>
    </source>
</evidence>
<keyword evidence="9" id="KW-1185">Reference proteome</keyword>
<protein>
    <submittedName>
        <fullName evidence="8">NtaA/DmoA family FMN-dependent monooxygenase</fullName>
        <ecNumber evidence="8">1.14.-.-</ecNumber>
    </submittedName>
</protein>
<name>A0ABV9B0V6_9ACTN</name>
<dbReference type="InterPro" id="IPR011251">
    <property type="entry name" value="Luciferase-like_dom"/>
</dbReference>
<evidence type="ECO:0000256" key="2">
    <source>
        <dbReference type="ARBA" id="ARBA00022643"/>
    </source>
</evidence>
<keyword evidence="2" id="KW-0288">FMN</keyword>
<evidence type="ECO:0000256" key="4">
    <source>
        <dbReference type="ARBA" id="ARBA00023033"/>
    </source>
</evidence>
<dbReference type="PANTHER" id="PTHR30011">
    <property type="entry name" value="ALKANESULFONATE MONOOXYGENASE-RELATED"/>
    <property type="match status" value="1"/>
</dbReference>
<dbReference type="NCBIfam" id="TIGR03860">
    <property type="entry name" value="FMN_nitrolo"/>
    <property type="match status" value="1"/>
</dbReference>
<dbReference type="PIRSF" id="PIRSF000337">
    <property type="entry name" value="NTA_MOA"/>
    <property type="match status" value="1"/>
</dbReference>
<evidence type="ECO:0000256" key="1">
    <source>
        <dbReference type="ARBA" id="ARBA00022630"/>
    </source>
</evidence>
<dbReference type="InterPro" id="IPR016215">
    <property type="entry name" value="NTA_MOA"/>
</dbReference>
<sequence>MAGLVTGIWAHPDNTSGEFLTLDYWTKMGRKLEEGGIDFLFLADQFAYPLKNGTMAARAVEDAVAFPMGDPLVALSAIASATSRLGLVATMSTMTEPPAHIARRLSTLDSLSGGRIGWNIVTGVNQESTTRLFGTALRPHGERYAIADDFLEVTLKLWEGSWEDDAVIYDKANRIYADPAKVHEIKHEGPYFRCEGALPVPPSPQRTPLLFQAGTSSAGRRFAAKYAEAVFIPGSHPEKAVADIAAIRTLAQEEFGRDADAIKFVCGALFITGDTAEEAVRRRAEMAGYSTLESAKLEWSYHTGMELSDADMDKPIPGSRQTTEDSSKSLVEKYASGKGAERQPQTIGEMLEHLRVHGTTGLGFVGTPEQIADEVEEFVDRTGVDGFLIEPFTTPGTYDDFVDRIMPVLRERGLAKTAYDGSTLREHLFGAGNVTLPENHVGASFRPGVSEQVK</sequence>
<dbReference type="EC" id="1.14.-.-" evidence="8"/>
<evidence type="ECO:0000256" key="6">
    <source>
        <dbReference type="SAM" id="MobiDB-lite"/>
    </source>
</evidence>
<dbReference type="InterPro" id="IPR036661">
    <property type="entry name" value="Luciferase-like_sf"/>
</dbReference>
<dbReference type="PANTHER" id="PTHR30011:SF16">
    <property type="entry name" value="C2H2 FINGER DOMAIN TRANSCRIPTION FACTOR (EUROFUNG)-RELATED"/>
    <property type="match status" value="1"/>
</dbReference>
<accession>A0ABV9B0V6</accession>
<keyword evidence="4 8" id="KW-0503">Monooxygenase</keyword>
<evidence type="ECO:0000259" key="7">
    <source>
        <dbReference type="Pfam" id="PF00296"/>
    </source>
</evidence>
<evidence type="ECO:0000313" key="8">
    <source>
        <dbReference type="EMBL" id="MFC4504961.1"/>
    </source>
</evidence>
<dbReference type="RefSeq" id="WP_381182499.1">
    <property type="nucleotide sequence ID" value="NZ_JBHSFK010000030.1"/>
</dbReference>
<dbReference type="Gene3D" id="3.20.20.30">
    <property type="entry name" value="Luciferase-like domain"/>
    <property type="match status" value="1"/>
</dbReference>
<evidence type="ECO:0000313" key="9">
    <source>
        <dbReference type="Proteomes" id="UP001595839"/>
    </source>
</evidence>
<comment type="similarity">
    <text evidence="5">Belongs to the NtaA/SnaA/DszA monooxygenase family.</text>
</comment>
<dbReference type="SUPFAM" id="SSF51679">
    <property type="entry name" value="Bacterial luciferase-like"/>
    <property type="match status" value="1"/>
</dbReference>
<dbReference type="GO" id="GO:0004497">
    <property type="term" value="F:monooxygenase activity"/>
    <property type="evidence" value="ECO:0007669"/>
    <property type="project" value="UniProtKB-KW"/>
</dbReference>
<dbReference type="EMBL" id="JBHSFK010000030">
    <property type="protein sequence ID" value="MFC4504961.1"/>
    <property type="molecule type" value="Genomic_DNA"/>
</dbReference>
<reference evidence="9" key="1">
    <citation type="journal article" date="2019" name="Int. J. Syst. Evol. Microbiol.">
        <title>The Global Catalogue of Microorganisms (GCM) 10K type strain sequencing project: providing services to taxonomists for standard genome sequencing and annotation.</title>
        <authorList>
            <consortium name="The Broad Institute Genomics Platform"/>
            <consortium name="The Broad Institute Genome Sequencing Center for Infectious Disease"/>
            <person name="Wu L."/>
            <person name="Ma J."/>
        </authorList>
    </citation>
    <scope>NUCLEOTIDE SEQUENCE [LARGE SCALE GENOMIC DNA]</scope>
    <source>
        <strain evidence="9">CGMCC 4.7177</strain>
    </source>
</reference>
<gene>
    <name evidence="8" type="ORF">ACFPIH_36615</name>
</gene>
<dbReference type="Pfam" id="PF00296">
    <property type="entry name" value="Bac_luciferase"/>
    <property type="match status" value="1"/>
</dbReference>
<dbReference type="InterPro" id="IPR051260">
    <property type="entry name" value="Diverse_substr_monoxygenases"/>
</dbReference>
<evidence type="ECO:0000256" key="5">
    <source>
        <dbReference type="ARBA" id="ARBA00033748"/>
    </source>
</evidence>
<feature type="domain" description="Luciferase-like" evidence="7">
    <location>
        <begin position="13"/>
        <end position="385"/>
    </location>
</feature>
<keyword evidence="1" id="KW-0285">Flavoprotein</keyword>
<comment type="caution">
    <text evidence="8">The sequence shown here is derived from an EMBL/GenBank/DDBJ whole genome shotgun (WGS) entry which is preliminary data.</text>
</comment>
<feature type="region of interest" description="Disordered" evidence="6">
    <location>
        <begin position="308"/>
        <end position="328"/>
    </location>
</feature>
<dbReference type="Proteomes" id="UP001595839">
    <property type="component" value="Unassembled WGS sequence"/>
</dbReference>
<proteinExistence type="inferred from homology"/>
<keyword evidence="3 8" id="KW-0560">Oxidoreductase</keyword>